<reference evidence="1 2" key="1">
    <citation type="submission" date="2019-02" db="EMBL/GenBank/DDBJ databases">
        <title>Genome sequencing of Clostridium botulinum clinical isolates.</title>
        <authorList>
            <person name="Brunt J."/>
            <person name="Van Vliet A.H.M."/>
            <person name="Stringer S.C."/>
            <person name="Grant K.A."/>
            <person name="Carter A.C."/>
            <person name="Peck M.W."/>
        </authorList>
    </citation>
    <scope>NUCLEOTIDE SEQUENCE [LARGE SCALE GENOMIC DNA]</scope>
    <source>
        <strain evidence="1 2">R1125/03</strain>
    </source>
</reference>
<accession>A0A6M0SV71</accession>
<proteinExistence type="predicted"/>
<gene>
    <name evidence="1" type="ORF">EXM42_01485</name>
</gene>
<evidence type="ECO:0000313" key="1">
    <source>
        <dbReference type="EMBL" id="NFA59114.1"/>
    </source>
</evidence>
<organism evidence="1 2">
    <name type="scientific">Clostridium botulinum</name>
    <dbReference type="NCBI Taxonomy" id="1491"/>
    <lineage>
        <taxon>Bacteria</taxon>
        <taxon>Bacillati</taxon>
        <taxon>Bacillota</taxon>
        <taxon>Clostridia</taxon>
        <taxon>Eubacteriales</taxon>
        <taxon>Clostridiaceae</taxon>
        <taxon>Clostridium</taxon>
    </lineage>
</organism>
<protein>
    <submittedName>
        <fullName evidence="1">Uncharacterized protein</fullName>
    </submittedName>
</protein>
<sequence>MKPLNYAILKYFTKVSEACADDVIKALKGEYGNFKALNKKAVVNALLTAEANGLIEETRFDLDSNSELRVYYHAHEEGAATINKYIPN</sequence>
<dbReference type="EMBL" id="SGJP01000002">
    <property type="protein sequence ID" value="NFA59114.1"/>
    <property type="molecule type" value="Genomic_DNA"/>
</dbReference>
<dbReference type="Proteomes" id="UP000473089">
    <property type="component" value="Unassembled WGS sequence"/>
</dbReference>
<name>A0A6M0SV71_CLOBO</name>
<evidence type="ECO:0000313" key="2">
    <source>
        <dbReference type="Proteomes" id="UP000473089"/>
    </source>
</evidence>
<comment type="caution">
    <text evidence="1">The sequence shown here is derived from an EMBL/GenBank/DDBJ whole genome shotgun (WGS) entry which is preliminary data.</text>
</comment>
<dbReference type="AlphaFoldDB" id="A0A6M0SV71"/>